<dbReference type="Pfam" id="PF01773">
    <property type="entry name" value="Nucleos_tra2_N"/>
    <property type="match status" value="1"/>
</dbReference>
<dbReference type="GO" id="GO:0005886">
    <property type="term" value="C:plasma membrane"/>
    <property type="evidence" value="ECO:0007669"/>
    <property type="project" value="UniProtKB-SubCell"/>
</dbReference>
<dbReference type="GO" id="GO:0005415">
    <property type="term" value="F:nucleoside:sodium symporter activity"/>
    <property type="evidence" value="ECO:0007669"/>
    <property type="project" value="TreeGrafter"/>
</dbReference>
<comment type="similarity">
    <text evidence="2 7">Belongs to the concentrative nucleoside transporter (CNT) (TC 2.A.41) family.</text>
</comment>
<feature type="transmembrane region" description="Helical" evidence="7">
    <location>
        <begin position="520"/>
        <end position="541"/>
    </location>
</feature>
<dbReference type="InterPro" id="IPR002668">
    <property type="entry name" value="CNT_N_dom"/>
</dbReference>
<evidence type="ECO:0000313" key="12">
    <source>
        <dbReference type="Proteomes" id="UP000230750"/>
    </source>
</evidence>
<dbReference type="PANTHER" id="PTHR10590">
    <property type="entry name" value="SODIUM/NUCLEOSIDE COTRANSPORTER"/>
    <property type="match status" value="1"/>
</dbReference>
<dbReference type="InterPro" id="IPR008276">
    <property type="entry name" value="C_nuclsd_transpt"/>
</dbReference>
<evidence type="ECO:0000256" key="3">
    <source>
        <dbReference type="ARBA" id="ARBA00022475"/>
    </source>
</evidence>
<dbReference type="Pfam" id="PF07670">
    <property type="entry name" value="Gate"/>
    <property type="match status" value="1"/>
</dbReference>
<dbReference type="EMBL" id="MRZV01000377">
    <property type="protein sequence ID" value="PIK51350.1"/>
    <property type="molecule type" value="Genomic_DNA"/>
</dbReference>
<feature type="transmembrane region" description="Helical" evidence="7">
    <location>
        <begin position="386"/>
        <end position="408"/>
    </location>
</feature>
<feature type="domain" description="Concentrative nucleoside transporter C-terminal" evidence="9">
    <location>
        <begin position="328"/>
        <end position="538"/>
    </location>
</feature>
<dbReference type="Pfam" id="PF07662">
    <property type="entry name" value="Nucleos_tra2_C"/>
    <property type="match status" value="1"/>
</dbReference>
<evidence type="ECO:0000256" key="1">
    <source>
        <dbReference type="ARBA" id="ARBA00004651"/>
    </source>
</evidence>
<name>A0A2G8KTT6_STIJA</name>
<evidence type="ECO:0000259" key="8">
    <source>
        <dbReference type="Pfam" id="PF01773"/>
    </source>
</evidence>
<feature type="transmembrane region" description="Helical" evidence="7">
    <location>
        <begin position="300"/>
        <end position="320"/>
    </location>
</feature>
<evidence type="ECO:0000256" key="4">
    <source>
        <dbReference type="ARBA" id="ARBA00022692"/>
    </source>
</evidence>
<feature type="transmembrane region" description="Helical" evidence="7">
    <location>
        <begin position="483"/>
        <end position="508"/>
    </location>
</feature>
<evidence type="ECO:0000256" key="7">
    <source>
        <dbReference type="RuleBase" id="RU362018"/>
    </source>
</evidence>
<feature type="transmembrane region" description="Helical" evidence="7">
    <location>
        <begin position="140"/>
        <end position="156"/>
    </location>
</feature>
<comment type="caution">
    <text evidence="11">The sequence shown here is derived from an EMBL/GenBank/DDBJ whole genome shotgun (WGS) entry which is preliminary data.</text>
</comment>
<keyword evidence="4 7" id="KW-0812">Transmembrane</keyword>
<gene>
    <name evidence="11" type="ORF">BSL78_11754</name>
</gene>
<organism evidence="11 12">
    <name type="scientific">Stichopus japonicus</name>
    <name type="common">Sea cucumber</name>
    <dbReference type="NCBI Taxonomy" id="307972"/>
    <lineage>
        <taxon>Eukaryota</taxon>
        <taxon>Metazoa</taxon>
        <taxon>Echinodermata</taxon>
        <taxon>Eleutherozoa</taxon>
        <taxon>Echinozoa</taxon>
        <taxon>Holothuroidea</taxon>
        <taxon>Aspidochirotacea</taxon>
        <taxon>Aspidochirotida</taxon>
        <taxon>Stichopodidae</taxon>
        <taxon>Apostichopus</taxon>
    </lineage>
</organism>
<dbReference type="InterPro" id="IPR011657">
    <property type="entry name" value="CNT_C_dom"/>
</dbReference>
<feature type="transmembrane region" description="Helical" evidence="7">
    <location>
        <begin position="221"/>
        <end position="247"/>
    </location>
</feature>
<evidence type="ECO:0000256" key="2">
    <source>
        <dbReference type="ARBA" id="ARBA00009033"/>
    </source>
</evidence>
<evidence type="ECO:0000313" key="11">
    <source>
        <dbReference type="EMBL" id="PIK51350.1"/>
    </source>
</evidence>
<feature type="transmembrane region" description="Helical" evidence="7">
    <location>
        <begin position="267"/>
        <end position="288"/>
    </location>
</feature>
<keyword evidence="5 7" id="KW-1133">Transmembrane helix</keyword>
<dbReference type="AlphaFoldDB" id="A0A2G8KTT6"/>
<evidence type="ECO:0000256" key="5">
    <source>
        <dbReference type="ARBA" id="ARBA00022989"/>
    </source>
</evidence>
<dbReference type="Proteomes" id="UP000230750">
    <property type="component" value="Unassembled WGS sequence"/>
</dbReference>
<dbReference type="STRING" id="307972.A0A2G8KTT6"/>
<keyword evidence="6 7" id="KW-0472">Membrane</keyword>
<evidence type="ECO:0000256" key="6">
    <source>
        <dbReference type="ARBA" id="ARBA00023136"/>
    </source>
</evidence>
<feature type="transmembrane region" description="Helical" evidence="7">
    <location>
        <begin position="114"/>
        <end position="134"/>
    </location>
</feature>
<dbReference type="InterPro" id="IPR018270">
    <property type="entry name" value="C_nuclsd_transpt_met_bac"/>
</dbReference>
<feature type="transmembrane region" description="Helical" evidence="7">
    <location>
        <begin position="420"/>
        <end position="439"/>
    </location>
</feature>
<sequence length="577" mass="63477">MPKEDDSHQGNSITKMIEYVEEAVGALYDDNKKTVLWCLKAGILTLYLGFVLYVLFLDFHRALSLLLLTMSVAAYFSISFLWNQFSDSLEKQLFLPMQTCINQHKKTTSFLVKFFMVVSMVTLLTASGVFTLIIHEPIRLVSAFGLVMLLVISFVVSKRPSRIKWKTVIWGLYLQIVFAIFILRTQAGFHLFKWIGLQVEIFLNYALVGADFVFGPEPLKVHFFALVVLPVIIFASAVFSLLFYFGIMQKLIKAFAWLMHHTMGVSGVEAFGAAANVFLGMTIVPLCIKPYLADMTTSEIHSIMVGGFATIAGSVLAAYVNMGISAAHLLSASIISAPAALVVAKMFYPETERPKTATIATVDIEKVKEKNCLEAFCNGAIDGTKICACIIGNLIAIVSLLEFVNMTLLWLGNMADIENLSFSVVCSYVLYPFAWLLGIQGVRDRRNIASLIGTKTFLNEFVAFEDLQEHIDNNTLLPRSQIIATYALCGFSNFGSVGILIGGLAPLVPGRISEISGLGLRALIAASIACLMTACIAGVMYDESIQHFNLDGNQTTATTELVWTTDIDTTLFTTLST</sequence>
<dbReference type="OrthoDB" id="6075923at2759"/>
<reference evidence="11 12" key="1">
    <citation type="journal article" date="2017" name="PLoS Biol.">
        <title>The sea cucumber genome provides insights into morphological evolution and visceral regeneration.</title>
        <authorList>
            <person name="Zhang X."/>
            <person name="Sun L."/>
            <person name="Yuan J."/>
            <person name="Sun Y."/>
            <person name="Gao Y."/>
            <person name="Zhang L."/>
            <person name="Li S."/>
            <person name="Dai H."/>
            <person name="Hamel J.F."/>
            <person name="Liu C."/>
            <person name="Yu Y."/>
            <person name="Liu S."/>
            <person name="Lin W."/>
            <person name="Guo K."/>
            <person name="Jin S."/>
            <person name="Xu P."/>
            <person name="Storey K.B."/>
            <person name="Huan P."/>
            <person name="Zhang T."/>
            <person name="Zhou Y."/>
            <person name="Zhang J."/>
            <person name="Lin C."/>
            <person name="Li X."/>
            <person name="Xing L."/>
            <person name="Huo D."/>
            <person name="Sun M."/>
            <person name="Wang L."/>
            <person name="Mercier A."/>
            <person name="Li F."/>
            <person name="Yang H."/>
            <person name="Xiang J."/>
        </authorList>
    </citation>
    <scope>NUCLEOTIDE SEQUENCE [LARGE SCALE GENOMIC DNA]</scope>
    <source>
        <strain evidence="11">Shaxun</strain>
        <tissue evidence="11">Muscle</tissue>
    </source>
</reference>
<evidence type="ECO:0000259" key="10">
    <source>
        <dbReference type="Pfam" id="PF07670"/>
    </source>
</evidence>
<feature type="domain" description="Nucleoside transporter/FeoB GTPase Gate" evidence="10">
    <location>
        <begin position="226"/>
        <end position="323"/>
    </location>
</feature>
<dbReference type="InterPro" id="IPR011642">
    <property type="entry name" value="Gate_dom"/>
</dbReference>
<keyword evidence="12" id="KW-1185">Reference proteome</keyword>
<feature type="transmembrane region" description="Helical" evidence="7">
    <location>
        <begin position="35"/>
        <end position="56"/>
    </location>
</feature>
<feature type="domain" description="Concentrative nucleoside transporter N-terminal" evidence="8">
    <location>
        <begin position="144"/>
        <end position="216"/>
    </location>
</feature>
<feature type="transmembrane region" description="Helical" evidence="7">
    <location>
        <begin position="195"/>
        <end position="214"/>
    </location>
</feature>
<feature type="transmembrane region" description="Helical" evidence="7">
    <location>
        <begin position="168"/>
        <end position="189"/>
    </location>
</feature>
<protein>
    <recommendedName>
        <fullName evidence="7">Sodium/nucleoside cotransporter</fullName>
    </recommendedName>
</protein>
<keyword evidence="7" id="KW-0813">Transport</keyword>
<dbReference type="PANTHER" id="PTHR10590:SF4">
    <property type="entry name" value="SOLUTE CARRIER FAMILY 28 MEMBER 3"/>
    <property type="match status" value="1"/>
</dbReference>
<dbReference type="NCBIfam" id="TIGR00804">
    <property type="entry name" value="nupC"/>
    <property type="match status" value="1"/>
</dbReference>
<accession>A0A2G8KTT6</accession>
<comment type="subcellular location">
    <subcellularLocation>
        <location evidence="1">Cell membrane</location>
        <topology evidence="1">Multi-pass membrane protein</topology>
    </subcellularLocation>
</comment>
<proteinExistence type="inferred from homology"/>
<evidence type="ECO:0000259" key="9">
    <source>
        <dbReference type="Pfam" id="PF07662"/>
    </source>
</evidence>
<feature type="transmembrane region" description="Helical" evidence="7">
    <location>
        <begin position="62"/>
        <end position="82"/>
    </location>
</feature>
<keyword evidence="3" id="KW-1003">Cell membrane</keyword>